<dbReference type="AlphaFoldDB" id="A0A1M6D2M7"/>
<keyword evidence="4" id="KW-1185">Reference proteome</keyword>
<evidence type="ECO:0000256" key="1">
    <source>
        <dbReference type="SAM" id="MobiDB-lite"/>
    </source>
</evidence>
<dbReference type="InParanoid" id="A0A1M6D2M7"/>
<feature type="transmembrane region" description="Helical" evidence="2">
    <location>
        <begin position="210"/>
        <end position="231"/>
    </location>
</feature>
<evidence type="ECO:0000313" key="4">
    <source>
        <dbReference type="Proteomes" id="UP000184510"/>
    </source>
</evidence>
<evidence type="ECO:0000313" key="3">
    <source>
        <dbReference type="EMBL" id="SHI67500.1"/>
    </source>
</evidence>
<dbReference type="EMBL" id="FQYR01000002">
    <property type="protein sequence ID" value="SHI67500.1"/>
    <property type="molecule type" value="Genomic_DNA"/>
</dbReference>
<evidence type="ECO:0000256" key="2">
    <source>
        <dbReference type="SAM" id="Phobius"/>
    </source>
</evidence>
<keyword evidence="2" id="KW-0812">Transmembrane</keyword>
<reference evidence="3 4" key="1">
    <citation type="submission" date="2016-11" db="EMBL/GenBank/DDBJ databases">
        <authorList>
            <person name="Jaros S."/>
            <person name="Januszkiewicz K."/>
            <person name="Wedrychowicz H."/>
        </authorList>
    </citation>
    <scope>NUCLEOTIDE SEQUENCE [LARGE SCALE GENOMIC DNA]</scope>
    <source>
        <strain evidence="3 4">DSM 18772</strain>
    </source>
</reference>
<protein>
    <submittedName>
        <fullName evidence="3">Uncharacterized protein</fullName>
    </submittedName>
</protein>
<name>A0A1M6D2M7_9BACT</name>
<feature type="region of interest" description="Disordered" evidence="1">
    <location>
        <begin position="308"/>
        <end position="354"/>
    </location>
</feature>
<keyword evidence="2" id="KW-1133">Transmembrane helix</keyword>
<sequence length="354" mass="39012">MIDQESWIPVQCSGLAAPHLKVHYHDPRVHEVLVAAFGDLFPAIVKDEKTGEFYYASNNESGRNLVESSEPVKNIVDVPRAEMMRLMEGWLRLRRRLQEEKIPANLQPVLLNFHVPSPRRSLDRYRIYQQGEEKRLFILWGFEKKDAPAISVEKAIALLMDVPLGHLRSILSTSMPANTGTVPVKAVAEEAQRKLMEVKNQQDNQNGAKLMIGAIAAVFVLLLGVGAFMLLGDKDEPKQVETIVIREQVPAPPVTKAEPEVKPEPVAAPVAEVEKKPEPAPVAVIDPKPAPKPEPAKVNPLDLMAKAEPVKPAASSASLLDQMSGADTGKEKPDLNGMLPKTGKKNDLLNQMTR</sequence>
<dbReference type="Proteomes" id="UP000184510">
    <property type="component" value="Unassembled WGS sequence"/>
</dbReference>
<organism evidence="3 4">
    <name type="scientific">Rubritalea squalenifaciens DSM 18772</name>
    <dbReference type="NCBI Taxonomy" id="1123071"/>
    <lineage>
        <taxon>Bacteria</taxon>
        <taxon>Pseudomonadati</taxon>
        <taxon>Verrucomicrobiota</taxon>
        <taxon>Verrucomicrobiia</taxon>
        <taxon>Verrucomicrobiales</taxon>
        <taxon>Rubritaleaceae</taxon>
        <taxon>Rubritalea</taxon>
    </lineage>
</organism>
<gene>
    <name evidence="3" type="ORF">SAMN02745181_0630</name>
</gene>
<feature type="region of interest" description="Disordered" evidence="1">
    <location>
        <begin position="255"/>
        <end position="274"/>
    </location>
</feature>
<proteinExistence type="predicted"/>
<keyword evidence="2" id="KW-0472">Membrane</keyword>
<accession>A0A1M6D2M7</accession>